<name>A0A0E9RFV1_ANGAN</name>
<protein>
    <submittedName>
        <fullName evidence="2">Uncharacterized protein</fullName>
    </submittedName>
</protein>
<keyword evidence="1" id="KW-0812">Transmembrane</keyword>
<organism evidence="2">
    <name type="scientific">Anguilla anguilla</name>
    <name type="common">European freshwater eel</name>
    <name type="synonym">Muraena anguilla</name>
    <dbReference type="NCBI Taxonomy" id="7936"/>
    <lineage>
        <taxon>Eukaryota</taxon>
        <taxon>Metazoa</taxon>
        <taxon>Chordata</taxon>
        <taxon>Craniata</taxon>
        <taxon>Vertebrata</taxon>
        <taxon>Euteleostomi</taxon>
        <taxon>Actinopterygii</taxon>
        <taxon>Neopterygii</taxon>
        <taxon>Teleostei</taxon>
        <taxon>Anguilliformes</taxon>
        <taxon>Anguillidae</taxon>
        <taxon>Anguilla</taxon>
    </lineage>
</organism>
<dbReference type="EMBL" id="GBXM01080561">
    <property type="protein sequence ID" value="JAH28016.1"/>
    <property type="molecule type" value="Transcribed_RNA"/>
</dbReference>
<feature type="transmembrane region" description="Helical" evidence="1">
    <location>
        <begin position="22"/>
        <end position="47"/>
    </location>
</feature>
<keyword evidence="1" id="KW-0472">Membrane</keyword>
<sequence>MKLLCYQEKTITYSLYTKFGQIMFPLITLLSSWSLKYILCVHVLAVCPCKICGKE</sequence>
<proteinExistence type="predicted"/>
<reference evidence="2" key="2">
    <citation type="journal article" date="2015" name="Fish Shellfish Immunol.">
        <title>Early steps in the European eel (Anguilla anguilla)-Vibrio vulnificus interaction in the gills: Role of the RtxA13 toxin.</title>
        <authorList>
            <person name="Callol A."/>
            <person name="Pajuelo D."/>
            <person name="Ebbesson L."/>
            <person name="Teles M."/>
            <person name="MacKenzie S."/>
            <person name="Amaro C."/>
        </authorList>
    </citation>
    <scope>NUCLEOTIDE SEQUENCE</scope>
</reference>
<dbReference type="AlphaFoldDB" id="A0A0E9RFV1"/>
<reference evidence="2" key="1">
    <citation type="submission" date="2014-11" db="EMBL/GenBank/DDBJ databases">
        <authorList>
            <person name="Amaro Gonzalez C."/>
        </authorList>
    </citation>
    <scope>NUCLEOTIDE SEQUENCE</scope>
</reference>
<evidence type="ECO:0000256" key="1">
    <source>
        <dbReference type="SAM" id="Phobius"/>
    </source>
</evidence>
<evidence type="ECO:0000313" key="2">
    <source>
        <dbReference type="EMBL" id="JAH28016.1"/>
    </source>
</evidence>
<accession>A0A0E9RFV1</accession>
<keyword evidence="1" id="KW-1133">Transmembrane helix</keyword>